<dbReference type="Proteomes" id="UP001642409">
    <property type="component" value="Unassembled WGS sequence"/>
</dbReference>
<proteinExistence type="predicted"/>
<dbReference type="EMBL" id="CATOUU010000526">
    <property type="protein sequence ID" value="CAI9932819.1"/>
    <property type="molecule type" value="Genomic_DNA"/>
</dbReference>
<gene>
    <name evidence="1" type="ORF">HINF_LOCUS20464</name>
    <name evidence="2" type="ORF">HINF_LOCUS45313</name>
</gene>
<reference evidence="2 3" key="2">
    <citation type="submission" date="2024-07" db="EMBL/GenBank/DDBJ databases">
        <authorList>
            <person name="Akdeniz Z."/>
        </authorList>
    </citation>
    <scope>NUCLEOTIDE SEQUENCE [LARGE SCALE GENOMIC DNA]</scope>
</reference>
<sequence length="263" mass="31005">MLADRDLPEQFDVQNYLQMKTYTQDVINEILNQFLHLESTITNNNLYAKVILKGDDIFIVPLQQEAPFKINFLIDNKLSKQLKDTYIFKKQPVINKNCSFQFQLISHELLNLIMSQLNLYISNQQLQSQTAADNNKIQTYLRPDTQIIFPKLMSARQNFVSMLLKIQFQFKYILQDNKIIPILPKYYKRFYLSQITLLQLIDSKPQIQHFISEKRLCLVSNKVLNNICQSKVELQSSRKHPINVDVQMNGKFACIQKWLILVQ</sequence>
<reference evidence="1" key="1">
    <citation type="submission" date="2023-06" db="EMBL/GenBank/DDBJ databases">
        <authorList>
            <person name="Kurt Z."/>
        </authorList>
    </citation>
    <scope>NUCLEOTIDE SEQUENCE</scope>
</reference>
<protein>
    <submittedName>
        <fullName evidence="2">Hypothetical_protein</fullName>
    </submittedName>
</protein>
<accession>A0AA86P6I2</accession>
<evidence type="ECO:0000313" key="3">
    <source>
        <dbReference type="Proteomes" id="UP001642409"/>
    </source>
</evidence>
<dbReference type="EMBL" id="CAXDID020000196">
    <property type="protein sequence ID" value="CAL6053392.1"/>
    <property type="molecule type" value="Genomic_DNA"/>
</dbReference>
<dbReference type="AlphaFoldDB" id="A0AA86P6I2"/>
<evidence type="ECO:0000313" key="2">
    <source>
        <dbReference type="EMBL" id="CAL6053392.1"/>
    </source>
</evidence>
<organism evidence="1">
    <name type="scientific">Hexamita inflata</name>
    <dbReference type="NCBI Taxonomy" id="28002"/>
    <lineage>
        <taxon>Eukaryota</taxon>
        <taxon>Metamonada</taxon>
        <taxon>Diplomonadida</taxon>
        <taxon>Hexamitidae</taxon>
        <taxon>Hexamitinae</taxon>
        <taxon>Hexamita</taxon>
    </lineage>
</organism>
<evidence type="ECO:0000313" key="1">
    <source>
        <dbReference type="EMBL" id="CAI9932819.1"/>
    </source>
</evidence>
<name>A0AA86P6I2_9EUKA</name>
<comment type="caution">
    <text evidence="1">The sequence shown here is derived from an EMBL/GenBank/DDBJ whole genome shotgun (WGS) entry which is preliminary data.</text>
</comment>
<keyword evidence="3" id="KW-1185">Reference proteome</keyword>